<sequence>MDLSSNVCNVPIVVVCCRSYRFVNFPPLRNALKIHALLQFNLLSIGVFVMQSVDEREEESKASEITVFQNAYDRPRFISAERIILNEQEELSQQHINGNNFTDRPRPIGSANKLVSSGQEGLTYDDNSGHGFLTDIFAENAIVDDTNLNPLEFLASLFPGFAVESLVIVTLVSIRTLLQV</sequence>
<dbReference type="EMBL" id="CP031001">
    <property type="protein sequence ID" value="QHN76897.1"/>
    <property type="molecule type" value="Genomic_DNA"/>
</dbReference>
<reference evidence="1 2" key="1">
    <citation type="submission" date="2020-01" db="EMBL/GenBank/DDBJ databases">
        <title>Genome sequence of Arachis hypogaea, cultivar Shitouqi.</title>
        <authorList>
            <person name="Zhuang W."/>
            <person name="Chen H."/>
            <person name="Varshney R."/>
            <person name="Wang D."/>
            <person name="Ming R."/>
        </authorList>
    </citation>
    <scope>NUCLEOTIDE SEQUENCE [LARGE SCALE GENOMIC DNA]</scope>
    <source>
        <tissue evidence="1">Young leaf</tissue>
    </source>
</reference>
<dbReference type="PANTHER" id="PTHR46651:SF1">
    <property type="entry name" value="SMALL MUTS RELATED FAMILY PROTEIN"/>
    <property type="match status" value="1"/>
</dbReference>
<dbReference type="PANTHER" id="PTHR46651">
    <property type="entry name" value="POLYADENYLATE-BINDING PROTEIN-INTERACTING PROTEIN 7"/>
    <property type="match status" value="1"/>
</dbReference>
<dbReference type="Proteomes" id="UP000464620">
    <property type="component" value="Chromosome B09"/>
</dbReference>
<dbReference type="Gramene" id="arahy.Tifrunner.gnm2.ann2.Ah19g159800.1">
    <property type="protein sequence ID" value="arahy.Tifrunner.gnm2.ann2.Ah19g159800.1-CDS"/>
    <property type="gene ID" value="arahy.Tifrunner.gnm2.ann2.Ah19g159800"/>
</dbReference>
<dbReference type="InterPro" id="IPR053242">
    <property type="entry name" value="PAM2-like_domain"/>
</dbReference>
<accession>A0A6B9V6L1</accession>
<organism evidence="1 2">
    <name type="scientific">Arachis hypogaea</name>
    <name type="common">Peanut</name>
    <dbReference type="NCBI Taxonomy" id="3818"/>
    <lineage>
        <taxon>Eukaryota</taxon>
        <taxon>Viridiplantae</taxon>
        <taxon>Streptophyta</taxon>
        <taxon>Embryophyta</taxon>
        <taxon>Tracheophyta</taxon>
        <taxon>Spermatophyta</taxon>
        <taxon>Magnoliopsida</taxon>
        <taxon>eudicotyledons</taxon>
        <taxon>Gunneridae</taxon>
        <taxon>Pentapetalae</taxon>
        <taxon>rosids</taxon>
        <taxon>fabids</taxon>
        <taxon>Fabales</taxon>
        <taxon>Fabaceae</taxon>
        <taxon>Papilionoideae</taxon>
        <taxon>50 kb inversion clade</taxon>
        <taxon>dalbergioids sensu lato</taxon>
        <taxon>Dalbergieae</taxon>
        <taxon>Pterocarpus clade</taxon>
        <taxon>Arachis</taxon>
    </lineage>
</organism>
<dbReference type="AlphaFoldDB" id="A0A6B9V6L1"/>
<protein>
    <submittedName>
        <fullName evidence="1">Polyadenylate-binding protein-interacting protein</fullName>
    </submittedName>
</protein>
<name>A0A6B9V6L1_ARAHY</name>
<proteinExistence type="predicted"/>
<evidence type="ECO:0000313" key="1">
    <source>
        <dbReference type="EMBL" id="QHN76897.1"/>
    </source>
</evidence>
<gene>
    <name evidence="1" type="ORF">DS421_19g647930</name>
</gene>
<evidence type="ECO:0000313" key="2">
    <source>
        <dbReference type="Proteomes" id="UP000464620"/>
    </source>
</evidence>